<feature type="transmembrane region" description="Helical" evidence="2">
    <location>
        <begin position="23"/>
        <end position="44"/>
    </location>
</feature>
<sequence length="69" mass="7713">MFAVLLVALSTYGRRFRHPAIRFVMLCACTIFLPLISSIISVLLRRSTENKCDGPAPARGKSNPDFQNM</sequence>
<evidence type="ECO:0000256" key="1">
    <source>
        <dbReference type="SAM" id="MobiDB-lite"/>
    </source>
</evidence>
<reference evidence="3" key="1">
    <citation type="submission" date="2015-04" db="UniProtKB">
        <authorList>
            <consortium name="EnsemblPlants"/>
        </authorList>
    </citation>
    <scope>IDENTIFICATION</scope>
</reference>
<evidence type="ECO:0000313" key="3">
    <source>
        <dbReference type="EnsemblPlants" id="OMERI01G12700.1"/>
    </source>
</evidence>
<keyword evidence="2" id="KW-0812">Transmembrane</keyword>
<keyword evidence="2" id="KW-0472">Membrane</keyword>
<keyword evidence="2" id="KW-1133">Transmembrane helix</keyword>
<accession>A0A0E0C1D3</accession>
<keyword evidence="4" id="KW-1185">Reference proteome</keyword>
<dbReference type="EnsemblPlants" id="OMERI01G12700.1">
    <property type="protein sequence ID" value="OMERI01G12700.1"/>
    <property type="gene ID" value="OMERI01G12700"/>
</dbReference>
<dbReference type="Gramene" id="OMERI01G12700.1">
    <property type="protein sequence ID" value="OMERI01G12700.1"/>
    <property type="gene ID" value="OMERI01G12700"/>
</dbReference>
<dbReference type="AlphaFoldDB" id="A0A0E0C1D3"/>
<dbReference type="HOGENOM" id="CLU_2780120_0_0_1"/>
<dbReference type="Proteomes" id="UP000008021">
    <property type="component" value="Chromosome 1"/>
</dbReference>
<evidence type="ECO:0000313" key="4">
    <source>
        <dbReference type="Proteomes" id="UP000008021"/>
    </source>
</evidence>
<reference evidence="3" key="2">
    <citation type="submission" date="2018-05" db="EMBL/GenBank/DDBJ databases">
        <title>OmerRS3 (Oryza meridionalis Reference Sequence Version 3).</title>
        <authorList>
            <person name="Zhang J."/>
            <person name="Kudrna D."/>
            <person name="Lee S."/>
            <person name="Talag J."/>
            <person name="Welchert J."/>
            <person name="Wing R.A."/>
        </authorList>
    </citation>
    <scope>NUCLEOTIDE SEQUENCE [LARGE SCALE GENOMIC DNA]</scope>
    <source>
        <strain evidence="3">cv. OR44</strain>
    </source>
</reference>
<name>A0A0E0C1D3_9ORYZ</name>
<protein>
    <submittedName>
        <fullName evidence="3">Uncharacterized protein</fullName>
    </submittedName>
</protein>
<organism evidence="3">
    <name type="scientific">Oryza meridionalis</name>
    <dbReference type="NCBI Taxonomy" id="40149"/>
    <lineage>
        <taxon>Eukaryota</taxon>
        <taxon>Viridiplantae</taxon>
        <taxon>Streptophyta</taxon>
        <taxon>Embryophyta</taxon>
        <taxon>Tracheophyta</taxon>
        <taxon>Spermatophyta</taxon>
        <taxon>Magnoliopsida</taxon>
        <taxon>Liliopsida</taxon>
        <taxon>Poales</taxon>
        <taxon>Poaceae</taxon>
        <taxon>BOP clade</taxon>
        <taxon>Oryzoideae</taxon>
        <taxon>Oryzeae</taxon>
        <taxon>Oryzinae</taxon>
        <taxon>Oryza</taxon>
    </lineage>
</organism>
<proteinExistence type="predicted"/>
<dbReference type="STRING" id="40149.A0A0E0C1D3"/>
<evidence type="ECO:0000256" key="2">
    <source>
        <dbReference type="SAM" id="Phobius"/>
    </source>
</evidence>
<feature type="region of interest" description="Disordered" evidence="1">
    <location>
        <begin position="49"/>
        <end position="69"/>
    </location>
</feature>